<evidence type="ECO:0000256" key="3">
    <source>
        <dbReference type="ARBA" id="ARBA00024356"/>
    </source>
</evidence>
<dbReference type="GO" id="GO:0016757">
    <property type="term" value="F:glycosyltransferase activity"/>
    <property type="evidence" value="ECO:0007669"/>
    <property type="project" value="UniProtKB-KW"/>
</dbReference>
<organism evidence="4 5">
    <name type="scientific">Candidatus Gottesmanbacteria bacterium GW2011_GWA2_43_14</name>
    <dbReference type="NCBI Taxonomy" id="1618443"/>
    <lineage>
        <taxon>Bacteria</taxon>
        <taxon>Candidatus Gottesmaniibacteriota</taxon>
    </lineage>
</organism>
<dbReference type="InterPro" id="IPR023296">
    <property type="entry name" value="Glyco_hydro_beta-prop_sf"/>
</dbReference>
<keyword evidence="1" id="KW-0328">Glycosyltransferase</keyword>
<proteinExistence type="inferred from homology"/>
<dbReference type="Gene3D" id="2.115.10.20">
    <property type="entry name" value="Glycosyl hydrolase domain, family 43"/>
    <property type="match status" value="2"/>
</dbReference>
<evidence type="ECO:0000256" key="1">
    <source>
        <dbReference type="ARBA" id="ARBA00022676"/>
    </source>
</evidence>
<keyword evidence="2" id="KW-0808">Transferase</keyword>
<comment type="caution">
    <text evidence="4">The sequence shown here is derived from an EMBL/GenBank/DDBJ whole genome shotgun (WGS) entry which is preliminary data.</text>
</comment>
<dbReference type="GO" id="GO:0016798">
    <property type="term" value="F:hydrolase activity, acting on glycosyl bonds"/>
    <property type="evidence" value="ECO:0007669"/>
    <property type="project" value="UniProtKB-KW"/>
</dbReference>
<dbReference type="CDD" id="cd18611">
    <property type="entry name" value="GH130"/>
    <property type="match status" value="1"/>
</dbReference>
<evidence type="ECO:0000313" key="4">
    <source>
        <dbReference type="EMBL" id="KKS95075.1"/>
    </source>
</evidence>
<sequence>MVKSKRSKENPLFYPNKNNSWEAEAAFNGSVVKIGQNYSMLYRALSLDHLYQSKRLKLSTIGICQSGDGLHFRKRRQFITTDKPWDKYGCEDPRITYFEGKYFIFYTALSAFPPDRESIKVAVAVTNDLETVEEKHLVTPFNAKAFALFPERINGKIAALLTVNTDKPPAKICLAQFDRIDEIWQEEYWHEWYKNWQEKALPIYHTENDHLEVGSVPIKTDEGWVLIFCYIENYFNGKPLFRIDACLLDNNNPQKLIGQTVDPLLIPEEQYELYGLVPNIIFPSGALLDEGQLHIYYSACDTSICRASVTLKELLSELKMNPQVNPHHKRSELLARYDGNPLISPITDHPWESKYTFNAGALLVDEKIYILYRAMGDDDTSVLGLASTRDGLKLDERLSEPVYLPREQFEMKIHPGFSGCEDPRLTLIDETIYMCYTAYDGINPPRIALTSIAKNAFLSKNWEWQKPKLISAPGMDNKDSCLVSGKIDDRYLIFHRINPCIWIDFVTDLDFADNHFLGGHPLMGPRVNSWDNLKIGLNGPPEKTEDGWLLLYHGVSREDMKYRMGAALLDLKNPLKILARLNNPILEPYTWYENEGYRAGTVFSCGQTIKNGVLYVYYGGADKYTAVATAPLAAILTSLKKGN</sequence>
<dbReference type="CDD" id="cd18614">
    <property type="entry name" value="GH130"/>
    <property type="match status" value="1"/>
</dbReference>
<accession>A0A0G1DAZ5</accession>
<name>A0A0G1DAZ5_9BACT</name>
<dbReference type="Pfam" id="PF04041">
    <property type="entry name" value="Glyco_hydro_130"/>
    <property type="match status" value="2"/>
</dbReference>
<reference evidence="4 5" key="1">
    <citation type="journal article" date="2015" name="Nature">
        <title>rRNA introns, odd ribosomes, and small enigmatic genomes across a large radiation of phyla.</title>
        <authorList>
            <person name="Brown C.T."/>
            <person name="Hug L.A."/>
            <person name="Thomas B.C."/>
            <person name="Sharon I."/>
            <person name="Castelle C.J."/>
            <person name="Singh A."/>
            <person name="Wilkins M.J."/>
            <person name="Williams K.H."/>
            <person name="Banfield J.F."/>
        </authorList>
    </citation>
    <scope>NUCLEOTIDE SEQUENCE [LARGE SCALE GENOMIC DNA]</scope>
</reference>
<gene>
    <name evidence="4" type="ORF">UV73_C0023G0002</name>
</gene>
<dbReference type="PANTHER" id="PTHR34106">
    <property type="entry name" value="GLYCOSIDASE"/>
    <property type="match status" value="1"/>
</dbReference>
<keyword evidence="4" id="KW-0378">Hydrolase</keyword>
<dbReference type="AlphaFoldDB" id="A0A0G1DAZ5"/>
<dbReference type="Proteomes" id="UP000034894">
    <property type="component" value="Unassembled WGS sequence"/>
</dbReference>
<evidence type="ECO:0000313" key="5">
    <source>
        <dbReference type="Proteomes" id="UP000034894"/>
    </source>
</evidence>
<protein>
    <submittedName>
        <fullName evidence="4">Glycosidase-related protein</fullName>
    </submittedName>
</protein>
<dbReference type="PANTHER" id="PTHR34106:SF5">
    <property type="entry name" value="GLYCOSIDASE"/>
    <property type="match status" value="1"/>
</dbReference>
<dbReference type="SUPFAM" id="SSF75005">
    <property type="entry name" value="Arabinanase/levansucrase/invertase"/>
    <property type="match status" value="2"/>
</dbReference>
<keyword evidence="4" id="KW-0326">Glycosidase</keyword>
<dbReference type="InterPro" id="IPR007184">
    <property type="entry name" value="Mannoside_phosphorylase"/>
</dbReference>
<evidence type="ECO:0000256" key="2">
    <source>
        <dbReference type="ARBA" id="ARBA00022679"/>
    </source>
</evidence>
<dbReference type="EMBL" id="LCFP01000023">
    <property type="protein sequence ID" value="KKS95075.1"/>
    <property type="molecule type" value="Genomic_DNA"/>
</dbReference>
<dbReference type="STRING" id="1618443.UV73_C0023G0002"/>
<comment type="similarity">
    <text evidence="3">Belongs to the glycosyl hydrolase 130 family.</text>
</comment>